<gene>
    <name evidence="1" type="ORF">OKA104_LOCUS51313</name>
</gene>
<evidence type="ECO:0000313" key="2">
    <source>
        <dbReference type="Proteomes" id="UP000663881"/>
    </source>
</evidence>
<reference evidence="1" key="1">
    <citation type="submission" date="2021-02" db="EMBL/GenBank/DDBJ databases">
        <authorList>
            <person name="Nowell W R."/>
        </authorList>
    </citation>
    <scope>NUCLEOTIDE SEQUENCE</scope>
</reference>
<protein>
    <submittedName>
        <fullName evidence="1">Uncharacterized protein</fullName>
    </submittedName>
</protein>
<name>A0A820PB61_9BILA</name>
<dbReference type="AlphaFoldDB" id="A0A820PB61"/>
<accession>A0A820PB61</accession>
<proteinExistence type="predicted"/>
<evidence type="ECO:0000313" key="1">
    <source>
        <dbReference type="EMBL" id="CAF4399387.1"/>
    </source>
</evidence>
<sequence>MSFFSRLFKLRIFKFRHTLAEELEDLHTESLHLQQVLTQTRLQQRIWTKWFAIYAILAYLALNV</sequence>
<dbReference type="Proteomes" id="UP000663881">
    <property type="component" value="Unassembled WGS sequence"/>
</dbReference>
<feature type="non-terminal residue" evidence="1">
    <location>
        <position position="1"/>
    </location>
</feature>
<organism evidence="1 2">
    <name type="scientific">Adineta steineri</name>
    <dbReference type="NCBI Taxonomy" id="433720"/>
    <lineage>
        <taxon>Eukaryota</taxon>
        <taxon>Metazoa</taxon>
        <taxon>Spiralia</taxon>
        <taxon>Gnathifera</taxon>
        <taxon>Rotifera</taxon>
        <taxon>Eurotatoria</taxon>
        <taxon>Bdelloidea</taxon>
        <taxon>Adinetida</taxon>
        <taxon>Adinetidae</taxon>
        <taxon>Adineta</taxon>
    </lineage>
</organism>
<comment type="caution">
    <text evidence="1">The sequence shown here is derived from an EMBL/GenBank/DDBJ whole genome shotgun (WGS) entry which is preliminary data.</text>
</comment>
<dbReference type="EMBL" id="CAJOAY010027543">
    <property type="protein sequence ID" value="CAF4399387.1"/>
    <property type="molecule type" value="Genomic_DNA"/>
</dbReference>